<name>A0A8J7IVY2_9FLAO</name>
<dbReference type="AlphaFoldDB" id="A0A8J7IVY2"/>
<dbReference type="EMBL" id="JAELVQ010000007">
    <property type="protein sequence ID" value="MBJ6367990.1"/>
    <property type="molecule type" value="Genomic_DNA"/>
</dbReference>
<dbReference type="RefSeq" id="WP_199114746.1">
    <property type="nucleotide sequence ID" value="NZ_JAELVQ010000007.1"/>
</dbReference>
<feature type="transmembrane region" description="Helical" evidence="2">
    <location>
        <begin position="91"/>
        <end position="112"/>
    </location>
</feature>
<evidence type="ECO:0000313" key="4">
    <source>
        <dbReference type="Proteomes" id="UP000610931"/>
    </source>
</evidence>
<comment type="caution">
    <text evidence="3">The sequence shown here is derived from an EMBL/GenBank/DDBJ whole genome shotgun (WGS) entry which is preliminary data.</text>
</comment>
<gene>
    <name evidence="3" type="ORF">JF259_07805</name>
</gene>
<dbReference type="Proteomes" id="UP000610931">
    <property type="component" value="Unassembled WGS sequence"/>
</dbReference>
<sequence length="150" mass="16844">MTLKNAINFFESLVTETSRKSEIKVYQEFIQIMTSLEMKDLSKNEIQSIETELDNLNLKSNFVNRKKYFKKALSNFKNYLKDTFLLTPKGYYTTFYGGLGLIFGLLFGVAILSNLERSLGISLGLIGGMVVGSIIGRSKDAQAKTTGKML</sequence>
<feature type="coiled-coil region" evidence="1">
    <location>
        <begin position="39"/>
        <end position="66"/>
    </location>
</feature>
<keyword evidence="2" id="KW-1133">Transmembrane helix</keyword>
<evidence type="ECO:0008006" key="5">
    <source>
        <dbReference type="Google" id="ProtNLM"/>
    </source>
</evidence>
<keyword evidence="4" id="KW-1185">Reference proteome</keyword>
<feature type="transmembrane region" description="Helical" evidence="2">
    <location>
        <begin position="118"/>
        <end position="136"/>
    </location>
</feature>
<accession>A0A8J7IVY2</accession>
<evidence type="ECO:0000256" key="2">
    <source>
        <dbReference type="SAM" id="Phobius"/>
    </source>
</evidence>
<evidence type="ECO:0000313" key="3">
    <source>
        <dbReference type="EMBL" id="MBJ6367990.1"/>
    </source>
</evidence>
<protein>
    <recommendedName>
        <fullName evidence="5">Glycine zipper family protein</fullName>
    </recommendedName>
</protein>
<keyword evidence="2" id="KW-0812">Transmembrane</keyword>
<organism evidence="3 4">
    <name type="scientific">Snuella sedimenti</name>
    <dbReference type="NCBI Taxonomy" id="2798802"/>
    <lineage>
        <taxon>Bacteria</taxon>
        <taxon>Pseudomonadati</taxon>
        <taxon>Bacteroidota</taxon>
        <taxon>Flavobacteriia</taxon>
        <taxon>Flavobacteriales</taxon>
        <taxon>Flavobacteriaceae</taxon>
        <taxon>Snuella</taxon>
    </lineage>
</organism>
<keyword evidence="2" id="KW-0472">Membrane</keyword>
<reference evidence="3" key="1">
    <citation type="submission" date="2020-12" db="EMBL/GenBank/DDBJ databases">
        <title>Snuella sp. nov., isolated from sediment in Incheon.</title>
        <authorList>
            <person name="Kim W."/>
        </authorList>
    </citation>
    <scope>NUCLEOTIDE SEQUENCE</scope>
    <source>
        <strain evidence="3">CAU 1569</strain>
    </source>
</reference>
<keyword evidence="1" id="KW-0175">Coiled coil</keyword>
<proteinExistence type="predicted"/>
<evidence type="ECO:0000256" key="1">
    <source>
        <dbReference type="SAM" id="Coils"/>
    </source>
</evidence>